<dbReference type="AlphaFoldDB" id="A0A0K8MXD4"/>
<dbReference type="InterPro" id="IPR016181">
    <property type="entry name" value="Acyl_CoA_acyltransferase"/>
</dbReference>
<dbReference type="InterPro" id="IPR000182">
    <property type="entry name" value="GNAT_dom"/>
</dbReference>
<feature type="domain" description="N-acetyltransferase" evidence="1">
    <location>
        <begin position="159"/>
        <end position="299"/>
    </location>
</feature>
<keyword evidence="2" id="KW-0808">Transferase</keyword>
<dbReference type="Gene3D" id="3.40.630.30">
    <property type="match status" value="1"/>
</dbReference>
<dbReference type="Pfam" id="PF00583">
    <property type="entry name" value="Acetyltransf_1"/>
    <property type="match status" value="1"/>
</dbReference>
<organism evidence="2">
    <name type="scientific">Longilinea arvoryzae</name>
    <dbReference type="NCBI Taxonomy" id="360412"/>
    <lineage>
        <taxon>Bacteria</taxon>
        <taxon>Bacillati</taxon>
        <taxon>Chloroflexota</taxon>
        <taxon>Anaerolineae</taxon>
        <taxon>Anaerolineales</taxon>
        <taxon>Anaerolineaceae</taxon>
        <taxon>Longilinea</taxon>
    </lineage>
</organism>
<sequence length="299" mass="34387">MNYTSRPFDPKKDYPAMRKLLQAAYAINGPLVYATVGDLDWWRAERDDPRDWSFLRLWWDERGELGGFAWQGGNQVDLFSHPTRRRVEADMLAWSEQQQREKLAGSNGQRAWRAWALTSDSSRQTLLGRNGYQRASDSFAFFNYPLEGEVPPTVLPDGFKIRPVAGKEEYKARVELHRQAFDPSRFTAAKYRAVRSQPTYRPDLDLVVAAPDGTLAAFAILWFDEANRIGEFEPVGCAPQFRRQGLTRALLLEGLRRLRRLGGRFGHVYCDASEEPAMKLYASVGFREVDRVMAWEKEL</sequence>
<evidence type="ECO:0000313" key="2">
    <source>
        <dbReference type="EMBL" id="GAP15918.1"/>
    </source>
</evidence>
<protein>
    <submittedName>
        <fullName evidence="2">Predicted acetyltransferase</fullName>
    </submittedName>
</protein>
<keyword evidence="3" id="KW-1185">Reference proteome</keyword>
<dbReference type="RefSeq" id="WP_075075318.1">
    <property type="nucleotide sequence ID" value="NZ_DF967973.1"/>
</dbReference>
<dbReference type="SUPFAM" id="SSF55729">
    <property type="entry name" value="Acyl-CoA N-acyltransferases (Nat)"/>
    <property type="match status" value="1"/>
</dbReference>
<dbReference type="GO" id="GO:0016747">
    <property type="term" value="F:acyltransferase activity, transferring groups other than amino-acyl groups"/>
    <property type="evidence" value="ECO:0007669"/>
    <property type="project" value="InterPro"/>
</dbReference>
<dbReference type="PROSITE" id="PS51186">
    <property type="entry name" value="GNAT"/>
    <property type="match status" value="1"/>
</dbReference>
<proteinExistence type="predicted"/>
<dbReference type="EMBL" id="DF967973">
    <property type="protein sequence ID" value="GAP15918.1"/>
    <property type="molecule type" value="Genomic_DNA"/>
</dbReference>
<dbReference type="STRING" id="360412.LARV_03713"/>
<evidence type="ECO:0000259" key="1">
    <source>
        <dbReference type="PROSITE" id="PS51186"/>
    </source>
</evidence>
<evidence type="ECO:0000313" key="3">
    <source>
        <dbReference type="Proteomes" id="UP000055060"/>
    </source>
</evidence>
<dbReference type="Proteomes" id="UP000055060">
    <property type="component" value="Unassembled WGS sequence"/>
</dbReference>
<dbReference type="OrthoDB" id="3771710at2"/>
<gene>
    <name evidence="2" type="ORF">LARV_03713</name>
</gene>
<name>A0A0K8MXD4_9CHLR</name>
<accession>A0A0K8MXD4</accession>
<reference evidence="2" key="1">
    <citation type="submission" date="2015-07" db="EMBL/GenBank/DDBJ databases">
        <title>Draft Genome Sequences of Anaerolinea thermolimosa IMO-1, Bellilinea caldifistulae GOMI-1, Leptolinea tardivitalis YMTK-2, Levilinea saccharolytica KIBI-1,Longilinea arvoryzae KOME-1, Previously Described as Members of the Anaerolineaceae (Chloroflexi).</title>
        <authorList>
            <person name="Sekiguchi Y."/>
            <person name="Ohashi A."/>
            <person name="Matsuura N."/>
            <person name="Tourlousse M.D."/>
        </authorList>
    </citation>
    <scope>NUCLEOTIDE SEQUENCE [LARGE SCALE GENOMIC DNA]</scope>
    <source>
        <strain evidence="2">KOME-1</strain>
    </source>
</reference>